<feature type="compositionally biased region" description="Polar residues" evidence="1">
    <location>
        <begin position="105"/>
        <end position="114"/>
    </location>
</feature>
<evidence type="ECO:0000313" key="4">
    <source>
        <dbReference type="Proteomes" id="UP000053593"/>
    </source>
</evidence>
<evidence type="ECO:0000256" key="2">
    <source>
        <dbReference type="SAM" id="SignalP"/>
    </source>
</evidence>
<keyword evidence="4" id="KW-1185">Reference proteome</keyword>
<sequence>MVFIALLIFVHGVLPSPESRLTRRALSAQISEMRVFVREEFPDRVRMNDHVGKKLVEYIRDIEPKPVSTPQGPAKFKRKWEDSTDAEPLSSSKHSSSRRKLLTPESPTFSTALEPSISYLTISPSSRRK</sequence>
<feature type="signal peptide" evidence="2">
    <location>
        <begin position="1"/>
        <end position="15"/>
    </location>
</feature>
<dbReference type="AlphaFoldDB" id="A0A0D0BKS3"/>
<dbReference type="HOGENOM" id="CLU_1949052_0_0_1"/>
<dbReference type="Proteomes" id="UP000053593">
    <property type="component" value="Unassembled WGS sequence"/>
</dbReference>
<gene>
    <name evidence="3" type="ORF">GYMLUDRAFT_842816</name>
</gene>
<protein>
    <submittedName>
        <fullName evidence="3">Uncharacterized protein</fullName>
    </submittedName>
</protein>
<dbReference type="OrthoDB" id="5419821at2759"/>
<feature type="chain" id="PRO_5013085163" evidence="2">
    <location>
        <begin position="16"/>
        <end position="129"/>
    </location>
</feature>
<feature type="region of interest" description="Disordered" evidence="1">
    <location>
        <begin position="62"/>
        <end position="114"/>
    </location>
</feature>
<accession>A0A0D0BKS3</accession>
<reference evidence="3 4" key="1">
    <citation type="submission" date="2014-04" db="EMBL/GenBank/DDBJ databases">
        <title>Evolutionary Origins and Diversification of the Mycorrhizal Mutualists.</title>
        <authorList>
            <consortium name="DOE Joint Genome Institute"/>
            <consortium name="Mycorrhizal Genomics Consortium"/>
            <person name="Kohler A."/>
            <person name="Kuo A."/>
            <person name="Nagy L.G."/>
            <person name="Floudas D."/>
            <person name="Copeland A."/>
            <person name="Barry K.W."/>
            <person name="Cichocki N."/>
            <person name="Veneault-Fourrey C."/>
            <person name="LaButti K."/>
            <person name="Lindquist E.A."/>
            <person name="Lipzen A."/>
            <person name="Lundell T."/>
            <person name="Morin E."/>
            <person name="Murat C."/>
            <person name="Riley R."/>
            <person name="Ohm R."/>
            <person name="Sun H."/>
            <person name="Tunlid A."/>
            <person name="Henrissat B."/>
            <person name="Grigoriev I.V."/>
            <person name="Hibbett D.S."/>
            <person name="Martin F."/>
        </authorList>
    </citation>
    <scope>NUCLEOTIDE SEQUENCE [LARGE SCALE GENOMIC DNA]</scope>
    <source>
        <strain evidence="3 4">FD-317 M1</strain>
    </source>
</reference>
<dbReference type="EMBL" id="KN834807">
    <property type="protein sequence ID" value="KIK55356.1"/>
    <property type="molecule type" value="Genomic_DNA"/>
</dbReference>
<evidence type="ECO:0000313" key="3">
    <source>
        <dbReference type="EMBL" id="KIK55356.1"/>
    </source>
</evidence>
<keyword evidence="2" id="KW-0732">Signal</keyword>
<name>A0A0D0BKS3_9AGAR</name>
<organism evidence="3 4">
    <name type="scientific">Collybiopsis luxurians FD-317 M1</name>
    <dbReference type="NCBI Taxonomy" id="944289"/>
    <lineage>
        <taxon>Eukaryota</taxon>
        <taxon>Fungi</taxon>
        <taxon>Dikarya</taxon>
        <taxon>Basidiomycota</taxon>
        <taxon>Agaricomycotina</taxon>
        <taxon>Agaricomycetes</taxon>
        <taxon>Agaricomycetidae</taxon>
        <taxon>Agaricales</taxon>
        <taxon>Marasmiineae</taxon>
        <taxon>Omphalotaceae</taxon>
        <taxon>Collybiopsis</taxon>
        <taxon>Collybiopsis luxurians</taxon>
    </lineage>
</organism>
<evidence type="ECO:0000256" key="1">
    <source>
        <dbReference type="SAM" id="MobiDB-lite"/>
    </source>
</evidence>
<proteinExistence type="predicted"/>